<dbReference type="SUPFAM" id="SSF47928">
    <property type="entry name" value="N-terminal domain of the delta subunit of the F1F0-ATP synthase"/>
    <property type="match status" value="1"/>
</dbReference>
<evidence type="ECO:0000256" key="1">
    <source>
        <dbReference type="ARBA" id="ARBA00004370"/>
    </source>
</evidence>
<dbReference type="NCBIfam" id="TIGR01145">
    <property type="entry name" value="ATP_synt_delta"/>
    <property type="match status" value="1"/>
</dbReference>
<dbReference type="Pfam" id="PF00213">
    <property type="entry name" value="OSCP"/>
    <property type="match status" value="1"/>
</dbReference>
<proteinExistence type="inferred from homology"/>
<evidence type="ECO:0000256" key="5">
    <source>
        <dbReference type="ARBA" id="ARBA00023136"/>
    </source>
</evidence>
<dbReference type="Gene3D" id="1.10.520.20">
    <property type="entry name" value="N-terminal domain of the delta subunit of the F1F0-ATP synthase"/>
    <property type="match status" value="1"/>
</dbReference>
<keyword evidence="6 7" id="KW-0066">ATP synthesis</keyword>
<gene>
    <name evidence="7 8" type="primary">atpH</name>
    <name evidence="8" type="ORF">IAC79_03905</name>
</gene>
<keyword evidence="4 7" id="KW-0406">Ion transport</keyword>
<keyword evidence="7" id="KW-0139">CF(1)</keyword>
<organism evidence="8 9">
    <name type="scientific">Candidatus Spyradenecus faecavium</name>
    <dbReference type="NCBI Taxonomy" id="2840947"/>
    <lineage>
        <taxon>Bacteria</taxon>
        <taxon>Pseudomonadati</taxon>
        <taxon>Lentisphaerota</taxon>
        <taxon>Lentisphaeria</taxon>
        <taxon>Lentisphaerales</taxon>
        <taxon>Lentisphaeraceae</taxon>
        <taxon>Lentisphaeraceae incertae sedis</taxon>
        <taxon>Candidatus Spyradenecus</taxon>
    </lineage>
</organism>
<comment type="similarity">
    <text evidence="7">Belongs to the ATPase delta chain family.</text>
</comment>
<evidence type="ECO:0000256" key="2">
    <source>
        <dbReference type="ARBA" id="ARBA00022448"/>
    </source>
</evidence>
<evidence type="ECO:0000256" key="7">
    <source>
        <dbReference type="HAMAP-Rule" id="MF_01416"/>
    </source>
</evidence>
<dbReference type="PANTHER" id="PTHR11910">
    <property type="entry name" value="ATP SYNTHASE DELTA CHAIN"/>
    <property type="match status" value="1"/>
</dbReference>
<comment type="subcellular location">
    <subcellularLocation>
        <location evidence="7">Cell membrane</location>
        <topology evidence="7">Peripheral membrane protein</topology>
    </subcellularLocation>
    <subcellularLocation>
        <location evidence="1">Membrane</location>
    </subcellularLocation>
</comment>
<keyword evidence="2 7" id="KW-0813">Transport</keyword>
<evidence type="ECO:0000313" key="9">
    <source>
        <dbReference type="Proteomes" id="UP000886845"/>
    </source>
</evidence>
<evidence type="ECO:0000256" key="6">
    <source>
        <dbReference type="ARBA" id="ARBA00023310"/>
    </source>
</evidence>
<evidence type="ECO:0000256" key="3">
    <source>
        <dbReference type="ARBA" id="ARBA00022781"/>
    </source>
</evidence>
<dbReference type="GO" id="GO:0005886">
    <property type="term" value="C:plasma membrane"/>
    <property type="evidence" value="ECO:0007669"/>
    <property type="project" value="UniProtKB-SubCell"/>
</dbReference>
<name>A0A9D1T316_9BACT</name>
<keyword evidence="7" id="KW-1003">Cell membrane</keyword>
<evidence type="ECO:0000256" key="4">
    <source>
        <dbReference type="ARBA" id="ARBA00023065"/>
    </source>
</evidence>
<dbReference type="GO" id="GO:0045259">
    <property type="term" value="C:proton-transporting ATP synthase complex"/>
    <property type="evidence" value="ECO:0007669"/>
    <property type="project" value="UniProtKB-KW"/>
</dbReference>
<accession>A0A9D1T316</accession>
<dbReference type="Proteomes" id="UP000886845">
    <property type="component" value="Unassembled WGS sequence"/>
</dbReference>
<reference evidence="8" key="2">
    <citation type="journal article" date="2021" name="PeerJ">
        <title>Extensive microbial diversity within the chicken gut microbiome revealed by metagenomics and culture.</title>
        <authorList>
            <person name="Gilroy R."/>
            <person name="Ravi A."/>
            <person name="Getino M."/>
            <person name="Pursley I."/>
            <person name="Horton D.L."/>
            <person name="Alikhan N.F."/>
            <person name="Baker D."/>
            <person name="Gharbi K."/>
            <person name="Hall N."/>
            <person name="Watson M."/>
            <person name="Adriaenssens E.M."/>
            <person name="Foster-Nyarko E."/>
            <person name="Jarju S."/>
            <person name="Secka A."/>
            <person name="Antonio M."/>
            <person name="Oren A."/>
            <person name="Chaudhuri R.R."/>
            <person name="La Ragione R."/>
            <person name="Hildebrand F."/>
            <person name="Pallen M.J."/>
        </authorList>
    </citation>
    <scope>NUCLEOTIDE SEQUENCE</scope>
    <source>
        <strain evidence="8">35461</strain>
    </source>
</reference>
<dbReference type="AlphaFoldDB" id="A0A9D1T316"/>
<comment type="function">
    <text evidence="7">F(1)F(0) ATP synthase produces ATP from ADP in the presence of a proton or sodium gradient. F-type ATPases consist of two structural domains, F(1) containing the extramembraneous catalytic core and F(0) containing the membrane proton channel, linked together by a central stalk and a peripheral stalk. During catalysis, ATP synthesis in the catalytic domain of F(1) is coupled via a rotary mechanism of the central stalk subunits to proton translocation.</text>
</comment>
<keyword evidence="3 7" id="KW-0375">Hydrogen ion transport</keyword>
<comment type="caution">
    <text evidence="8">The sequence shown here is derived from an EMBL/GenBank/DDBJ whole genome shotgun (WGS) entry which is preliminary data.</text>
</comment>
<reference evidence="8" key="1">
    <citation type="submission" date="2020-10" db="EMBL/GenBank/DDBJ databases">
        <authorList>
            <person name="Gilroy R."/>
        </authorList>
    </citation>
    <scope>NUCLEOTIDE SEQUENCE</scope>
    <source>
        <strain evidence="8">35461</strain>
    </source>
</reference>
<dbReference type="HAMAP" id="MF_01416">
    <property type="entry name" value="ATP_synth_delta_bact"/>
    <property type="match status" value="1"/>
</dbReference>
<protein>
    <recommendedName>
        <fullName evidence="7">ATP synthase subunit delta</fullName>
    </recommendedName>
    <alternativeName>
        <fullName evidence="7">ATP synthase F(1) sector subunit delta</fullName>
    </alternativeName>
    <alternativeName>
        <fullName evidence="7">F-type ATPase subunit delta</fullName>
        <shortName evidence="7">F-ATPase subunit delta</shortName>
    </alternativeName>
</protein>
<dbReference type="EMBL" id="DVOR01000125">
    <property type="protein sequence ID" value="HIV09239.1"/>
    <property type="molecule type" value="Genomic_DNA"/>
</dbReference>
<dbReference type="InterPro" id="IPR000711">
    <property type="entry name" value="ATPase_OSCP/dsu"/>
</dbReference>
<comment type="function">
    <text evidence="7">This protein is part of the stalk that links CF(0) to CF(1). It either transmits conformational changes from CF(0) to CF(1) or is implicated in proton conduction.</text>
</comment>
<keyword evidence="5 7" id="KW-0472">Membrane</keyword>
<evidence type="ECO:0000313" key="8">
    <source>
        <dbReference type="EMBL" id="HIV09239.1"/>
    </source>
</evidence>
<dbReference type="InterPro" id="IPR026015">
    <property type="entry name" value="ATP_synth_OSCP/delta_N_sf"/>
</dbReference>
<dbReference type="GO" id="GO:0046933">
    <property type="term" value="F:proton-transporting ATP synthase activity, rotational mechanism"/>
    <property type="evidence" value="ECO:0007669"/>
    <property type="project" value="UniProtKB-UniRule"/>
</dbReference>
<sequence>MVNEEEAVRPYARALVQAAEDLGCLGRVREDMDALEAQWEGSKTFRDWAHAFHSLPRAEHRKQIDAVWGETMAPPTLVLLEALSVNGLMGAVPNVIKSFRRFADKAEGRLDVALVFAAPPTPATEAGLREKALAAYGAKTRVTVTVDPRLGAGLVVRAGHTQIDGSLAGRLRRLRQAFAL</sequence>